<dbReference type="GO" id="GO:0071555">
    <property type="term" value="P:cell wall organization"/>
    <property type="evidence" value="ECO:0007669"/>
    <property type="project" value="TreeGrafter"/>
</dbReference>
<dbReference type="GO" id="GO:0071972">
    <property type="term" value="F:peptidoglycan L,D-transpeptidase activity"/>
    <property type="evidence" value="ECO:0007669"/>
    <property type="project" value="TreeGrafter"/>
</dbReference>
<dbReference type="Gene3D" id="3.40.710.10">
    <property type="entry name" value="DD-peptidase/beta-lactamase superfamily"/>
    <property type="match status" value="1"/>
</dbReference>
<dbReference type="Pfam" id="PF21922">
    <property type="entry name" value="PBP_dimer_2"/>
    <property type="match status" value="1"/>
</dbReference>
<keyword evidence="4" id="KW-1185">Reference proteome</keyword>
<comment type="caution">
    <text evidence="3">The sequence shown here is derived from an EMBL/GenBank/DDBJ whole genome shotgun (WGS) entry which is preliminary data.</text>
</comment>
<dbReference type="PANTHER" id="PTHR30627">
    <property type="entry name" value="PEPTIDOGLYCAN D,D-TRANSPEPTIDASE"/>
    <property type="match status" value="1"/>
</dbReference>
<evidence type="ECO:0000259" key="1">
    <source>
        <dbReference type="Pfam" id="PF00905"/>
    </source>
</evidence>
<organism evidence="3 4">
    <name type="scientific">Tsukamurella strandjordii</name>
    <dbReference type="NCBI Taxonomy" id="147577"/>
    <lineage>
        <taxon>Bacteria</taxon>
        <taxon>Bacillati</taxon>
        <taxon>Actinomycetota</taxon>
        <taxon>Actinomycetes</taxon>
        <taxon>Mycobacteriales</taxon>
        <taxon>Tsukamurellaceae</taxon>
        <taxon>Tsukamurella</taxon>
    </lineage>
</organism>
<dbReference type="Gene3D" id="3.90.1310.10">
    <property type="entry name" value="Penicillin-binding protein 2a (Domain 2)"/>
    <property type="match status" value="1"/>
</dbReference>
<dbReference type="InterPro" id="IPR012338">
    <property type="entry name" value="Beta-lactam/transpept-like"/>
</dbReference>
<dbReference type="InterPro" id="IPR050515">
    <property type="entry name" value="Beta-lactam/transpept"/>
</dbReference>
<dbReference type="PANTHER" id="PTHR30627:SF24">
    <property type="entry name" value="PENICILLIN-BINDING PROTEIN 4B"/>
    <property type="match status" value="1"/>
</dbReference>
<dbReference type="SUPFAM" id="SSF56601">
    <property type="entry name" value="beta-lactamase/transpeptidase-like"/>
    <property type="match status" value="1"/>
</dbReference>
<evidence type="ECO:0000313" key="4">
    <source>
        <dbReference type="Proteomes" id="UP001178281"/>
    </source>
</evidence>
<dbReference type="EMBL" id="JAUTIX010000008">
    <property type="protein sequence ID" value="MDP0400168.1"/>
    <property type="molecule type" value="Genomic_DNA"/>
</dbReference>
<evidence type="ECO:0000313" key="3">
    <source>
        <dbReference type="EMBL" id="MDP0400168.1"/>
    </source>
</evidence>
<sequence length="504" mass="52755">MNTPIRRVSVVVVLLVVALLANATYVQVFKADDLRTDPRNERVLLDEYSRQRGSILAGGQVMAQSVPTDDRYKYLRTYPKELAPAYAPITGYYSMVYSAGALEHAEGPILNGSDDRLFGRRIVDLLSGRDPRGGNVVTTINPAMQKIAYERLISACGSNGPCHGSAVAIEPQTGKILAMVSTPSYDPNPLSSHDPKVVSAAWEQLTKAPDQPMLNRATSQLYPPGSTFKVITTAAALSQGKGIDLNTRLTADKQITLPGGGGTTLQNYAGMTCPESSGGTVSLLQAFQYSCNTAFVDLSTQKMQDGGEAIKQMANNFGVNSSPDSIPLPVSQSVTGPMTYPAQVGQSAIGQLDVALTPLQNAVIAATLANGGIRMQPYLVDSLQSPDLSTISTTSPKRAGQALSPEVAAQMRELMVASERNTKGAGGKVAIASKTGTAEHSEGRSVAEPPHAWYIGYGPVNDPKVAVAVIIENGGNQGEAATGGSLAAPIGRAVIGAAVNGQGN</sequence>
<proteinExistence type="predicted"/>
<dbReference type="Proteomes" id="UP001178281">
    <property type="component" value="Unassembled WGS sequence"/>
</dbReference>
<feature type="domain" description="Penicillin-binding protein transpeptidase" evidence="1">
    <location>
        <begin position="164"/>
        <end position="495"/>
    </location>
</feature>
<dbReference type="InterPro" id="IPR001460">
    <property type="entry name" value="PCN-bd_Tpept"/>
</dbReference>
<dbReference type="AlphaFoldDB" id="A0AA90NJK2"/>
<reference evidence="3" key="1">
    <citation type="submission" date="2023-08" db="EMBL/GenBank/DDBJ databases">
        <title>The draft genome of Tsukamurella strandjordii strain 050030.</title>
        <authorList>
            <person name="Zhao F."/>
            <person name="Feng Y."/>
            <person name="Zong Z."/>
        </authorList>
    </citation>
    <scope>NUCLEOTIDE SEQUENCE</scope>
    <source>
        <strain evidence="3">050030</strain>
    </source>
</reference>
<dbReference type="GO" id="GO:0008658">
    <property type="term" value="F:penicillin binding"/>
    <property type="evidence" value="ECO:0007669"/>
    <property type="project" value="InterPro"/>
</dbReference>
<feature type="domain" description="Penicillin binding protein A dimerisation" evidence="2">
    <location>
        <begin position="52"/>
        <end position="136"/>
    </location>
</feature>
<dbReference type="Pfam" id="PF00905">
    <property type="entry name" value="Transpeptidase"/>
    <property type="match status" value="1"/>
</dbReference>
<accession>A0AA90NJK2</accession>
<dbReference type="RefSeq" id="WP_305112619.1">
    <property type="nucleotide sequence ID" value="NZ_BAAAII010000008.1"/>
</dbReference>
<evidence type="ECO:0000259" key="2">
    <source>
        <dbReference type="Pfam" id="PF21922"/>
    </source>
</evidence>
<gene>
    <name evidence="3" type="ORF">Q7X28_19810</name>
</gene>
<name>A0AA90NJK2_9ACTN</name>
<dbReference type="InterPro" id="IPR054120">
    <property type="entry name" value="PBPA_dimer"/>
</dbReference>
<dbReference type="GO" id="GO:0005886">
    <property type="term" value="C:plasma membrane"/>
    <property type="evidence" value="ECO:0007669"/>
    <property type="project" value="TreeGrafter"/>
</dbReference>
<protein>
    <submittedName>
        <fullName evidence="3">Penicillin-binding protein 2</fullName>
    </submittedName>
</protein>